<sequence length="2203" mass="245817">MAKNRRQVPYNTYVQRERQQRFYERHKTHARFKRLQRHEERHNSGSPALLERVLTEGADEVDADYERRLELTGLGTTGVASAGPSSAAKEKAPRRGKKRRREKEVVSEPKVTEKPEAGEAARKPTEKKKSRGKKAKASQATRFQRELKAYEEAQAAKAAAIHQREEEKRERNRKKKQTAKERALTGKLLAKRNVKGQPSLRSLLEIVTSKLESESPKVAAKNKADSLSAPHKARGFGRRPRAPVCGGCRAVARIIALLRSGHLQGQQRRVVEVLRGAAGELSDLAEACNPKGRESASHLGKEETQGLTSGPTLPAKEAEKAGDDSLYSEEDSEEEEKETDTPVVEKVKEEKTEDATRESSVREAVASAPDTGPRPERDRSQDKQEQRKKEGHAQSDDRRETVKNAPGSNKQARREERRTRKGEAAERDQAFLTSHLALYPAPKASTCRDRRPVAHKGSSREEVDAPDGRGSHRPLTPERRPEAEADREDDVDSEGRRPIPRRPAKRSRSRERGTKGAKKRQRAREFTRKKIEAGGGEAPASRSSGGAPAPGRRRGALRRPAAAEEAEDPWSAGQEVDLHRIPLGQLRPGLSLVVTQGDYFGAPTKVAGTIARVQVERDAVYVCLDLTGTDSENVLRAHTGDKTQQFRLHLCPPGCSQIESGDFLVHALRGRQTKAEGEEGWVRALAPPREGGEDDLAKLREREQELLRERRPREDVAPGGDLEVRQQAEERDHKKSKKDKKKKKDKTEELVSGRKAGKAVQKDLSLLYAGTGLDPREKVRKRVLRRARKLASRKKRRSSSSSSPDSSETSSSTGSAGAGQDGVFSEETKTKVIAERYPGDLGLETLLSMRRSLLTTAGEESDQKDTSPIAFLYFRNVLAKKASGPQARELLTLATTIDTLLRGKTALAVDILCQRLKAQEATLAGTHWAVAQKVELASGETTALLARGELQSAQKESYLDARAKWQSQSSGIKGAPKGKTKGKDHQGKDDRKDENRRCLLQLLQPYALREMFLPLEVTQLPTRLNSLWGNELHFDGDVNDVTKSCLDWIVKDIVRFVSLSGKLEQFDWDGFFSTRGIDYKGDEIKTAREFTWRNIAPALPKEVGCVPLAEVCTLGARHYVENLDLFIRPPERWEKRRPPRVMVAEAAWAEVCTGLVRAGVCTFLRSSEVFQVDGQPLLNGLFGVTKDEWVDGCEVFRLIMNLTPFNGIAEPLKGDVDTLPMWSLMNPFFLQPDESLLISSEDVRCFFYTMSVPPAWYKFMAFNRLVPACCLPADMRDDEVYLASRVLPMGFANSVSLAQHVHRNLTLWSSDQPAGSGTEVAAPEAEIRKVWDIPRNTKKAVERGQLAEVQGAQVDGCLGVAYPRESKLLKYLAATLSLLELPTVTQKQMQVVCGGLVYVAMFRRQLLGCLNAVWKFIELFEHKQVHTMRLPQACRVELLRFVGLLPLARLDFRLEYSEQVTCSDASTTGGGLCASVALSRAGSLAAQGHLRGQLPELRQEHRVLTVGLFDGIAALRVACDLLGLQIIGHISVEKDKVAQRVVAAHFPEAVHFSDVADIQEDEVQTWARDYSQASLVLLGAGPPCQGVSGLNAQRKGALRDERSGLFPHVKRIWQLLRRSFPWCQVHCLMESVASMDQLDRDIMTADYGDEPWRCDAGTLSWTSRPRLYWISWELVAQQGVAFKAGSGDAPREVTLEAYQDLEEVCQEGWIKVDPSRPFPTFTTSRPRSRPGHKPAGVQSCSYEDLARWERDSYRYPPYQYASKNLLINKHNSLRLPSIEEKEYMLGFPVGYTACCWPKQGRGSPQHQDARHTLIGNTWSVPVVAWLLGQLCGPLGLCPAYTPQQIINFVNPEHQTYLQSRLWRSTLRPLRGPTPKGGERLVQKLGQLVSVKGEDILLSTASSQLTKFHRLRTSIPGRLWKWQIVAGWSWKGTPEHINALEMRAVLTSLKWRIQHQKQIKGRFLHLVDSLVVLHALSRGRSSSRKLRSTLSRINALLLCSSNQALWGYIQTDQNPADRPSRWGRKGRSLILSFVITLNTCGARVKIAFYLEMAHGFGLHLANGTLMISAGGSETGAPDKRGWTVKRGNSLGGHAEVSKEGRSLNLKPGRVVAPEDDGRLGVLVQPGGSPKRLKRMNLLRADRMEDRQLFLQLLALKGLRLVMPGLKQLLKDDLGLILLVSSYVSEAPQCLYHFGGFMRRVWMEN</sequence>
<feature type="compositionally biased region" description="Basic and acidic residues" evidence="3">
    <location>
        <begin position="291"/>
        <end position="304"/>
    </location>
</feature>
<feature type="compositionally biased region" description="Basic and acidic residues" evidence="3">
    <location>
        <begin position="412"/>
        <end position="429"/>
    </location>
</feature>
<proteinExistence type="predicted"/>
<dbReference type="EMBL" id="CAMXCT030003112">
    <property type="protein sequence ID" value="CAL4789805.1"/>
    <property type="molecule type" value="Genomic_DNA"/>
</dbReference>
<reference evidence="4" key="1">
    <citation type="submission" date="2022-10" db="EMBL/GenBank/DDBJ databases">
        <authorList>
            <person name="Chen Y."/>
            <person name="Dougan E. K."/>
            <person name="Chan C."/>
            <person name="Rhodes N."/>
            <person name="Thang M."/>
        </authorList>
    </citation>
    <scope>NUCLEOTIDE SEQUENCE</scope>
</reference>
<dbReference type="EMBL" id="CAMXCT010003112">
    <property type="protein sequence ID" value="CAI4002493.1"/>
    <property type="molecule type" value="Genomic_DNA"/>
</dbReference>
<evidence type="ECO:0000256" key="2">
    <source>
        <dbReference type="ARBA" id="ARBA00022679"/>
    </source>
</evidence>
<feature type="region of interest" description="Disordered" evidence="3">
    <location>
        <begin position="285"/>
        <end position="573"/>
    </location>
</feature>
<dbReference type="EMBL" id="CAMXCT020003112">
    <property type="protein sequence ID" value="CAL1155868.1"/>
    <property type="molecule type" value="Genomic_DNA"/>
</dbReference>
<feature type="region of interest" description="Disordered" evidence="3">
    <location>
        <begin position="786"/>
        <end position="825"/>
    </location>
</feature>
<feature type="compositionally biased region" description="Basic residues" evidence="3">
    <location>
        <begin position="786"/>
        <end position="798"/>
    </location>
</feature>
<keyword evidence="2" id="KW-0808">Transferase</keyword>
<feature type="compositionally biased region" description="Basic and acidic residues" evidence="3">
    <location>
        <begin position="705"/>
        <end position="733"/>
    </location>
</feature>
<feature type="region of interest" description="Disordered" evidence="3">
    <location>
        <begin position="73"/>
        <end position="192"/>
    </location>
</feature>
<feature type="compositionally biased region" description="Basic residues" evidence="3">
    <location>
        <begin position="734"/>
        <end position="744"/>
    </location>
</feature>
<feature type="compositionally biased region" description="Low complexity" evidence="3">
    <location>
        <begin position="538"/>
        <end position="550"/>
    </location>
</feature>
<organism evidence="4">
    <name type="scientific">Cladocopium goreaui</name>
    <dbReference type="NCBI Taxonomy" id="2562237"/>
    <lineage>
        <taxon>Eukaryota</taxon>
        <taxon>Sar</taxon>
        <taxon>Alveolata</taxon>
        <taxon>Dinophyceae</taxon>
        <taxon>Suessiales</taxon>
        <taxon>Symbiodiniaceae</taxon>
        <taxon>Cladocopium</taxon>
    </lineage>
</organism>
<dbReference type="InterPro" id="IPR001525">
    <property type="entry name" value="C5_MeTfrase"/>
</dbReference>
<evidence type="ECO:0000313" key="5">
    <source>
        <dbReference type="EMBL" id="CAL1155868.1"/>
    </source>
</evidence>
<feature type="region of interest" description="Disordered" evidence="3">
    <location>
        <begin position="212"/>
        <end position="241"/>
    </location>
</feature>
<dbReference type="OrthoDB" id="641149at2759"/>
<protein>
    <submittedName>
        <fullName evidence="6">DNA (Cytosine-5)-methyltransferase 3A (Dnmt3a) (Cysteine methyltransferase DNMT3A)</fullName>
    </submittedName>
</protein>
<feature type="compositionally biased region" description="Basic and acidic residues" evidence="3">
    <location>
        <begin position="339"/>
        <end position="361"/>
    </location>
</feature>
<dbReference type="Gene3D" id="3.40.50.150">
    <property type="entry name" value="Vaccinia Virus protein VP39"/>
    <property type="match status" value="1"/>
</dbReference>
<feature type="compositionally biased region" description="Basic and acidic residues" evidence="3">
    <location>
        <begin position="981"/>
        <end position="992"/>
    </location>
</feature>
<feature type="compositionally biased region" description="Basic residues" evidence="3">
    <location>
        <begin position="498"/>
        <end position="522"/>
    </location>
</feature>
<keyword evidence="7" id="KW-1185">Reference proteome</keyword>
<feature type="compositionally biased region" description="Acidic residues" evidence="3">
    <location>
        <begin position="326"/>
        <end position="338"/>
    </location>
</feature>
<dbReference type="Proteomes" id="UP001152797">
    <property type="component" value="Unassembled WGS sequence"/>
</dbReference>
<dbReference type="SUPFAM" id="SSF53335">
    <property type="entry name" value="S-adenosyl-L-methionine-dependent methyltransferases"/>
    <property type="match status" value="1"/>
</dbReference>
<dbReference type="GO" id="GO:0032259">
    <property type="term" value="P:methylation"/>
    <property type="evidence" value="ECO:0007669"/>
    <property type="project" value="UniProtKB-KW"/>
</dbReference>
<feature type="compositionally biased region" description="Basic and acidic residues" evidence="3">
    <location>
        <begin position="102"/>
        <end position="124"/>
    </location>
</feature>
<evidence type="ECO:0000313" key="7">
    <source>
        <dbReference type="Proteomes" id="UP001152797"/>
    </source>
</evidence>
<evidence type="ECO:0000256" key="1">
    <source>
        <dbReference type="ARBA" id="ARBA00022603"/>
    </source>
</evidence>
<feature type="region of interest" description="Disordered" evidence="3">
    <location>
        <begin position="962"/>
        <end position="992"/>
    </location>
</feature>
<feature type="compositionally biased region" description="Basic and acidic residues" evidence="3">
    <location>
        <begin position="523"/>
        <end position="532"/>
    </location>
</feature>
<keyword evidence="1" id="KW-0489">Methyltransferase</keyword>
<comment type="caution">
    <text evidence="4">The sequence shown here is derived from an EMBL/GenBank/DDBJ whole genome shotgun (WGS) entry which is preliminary data.</text>
</comment>
<feature type="compositionally biased region" description="Basic and acidic residues" evidence="3">
    <location>
        <begin position="446"/>
        <end position="484"/>
    </location>
</feature>
<evidence type="ECO:0000313" key="4">
    <source>
        <dbReference type="EMBL" id="CAI4002493.1"/>
    </source>
</evidence>
<dbReference type="Pfam" id="PF00145">
    <property type="entry name" value="DNA_methylase"/>
    <property type="match status" value="1"/>
</dbReference>
<reference evidence="5" key="2">
    <citation type="submission" date="2024-04" db="EMBL/GenBank/DDBJ databases">
        <authorList>
            <person name="Chen Y."/>
            <person name="Shah S."/>
            <person name="Dougan E. K."/>
            <person name="Thang M."/>
            <person name="Chan C."/>
        </authorList>
    </citation>
    <scope>NUCLEOTIDE SEQUENCE [LARGE SCALE GENOMIC DNA]</scope>
</reference>
<feature type="region of interest" description="Disordered" evidence="3">
    <location>
        <begin position="705"/>
        <end position="756"/>
    </location>
</feature>
<accession>A0A9P1D2I3</accession>
<feature type="compositionally biased region" description="Basic residues" evidence="3">
    <location>
        <begin position="125"/>
        <end position="136"/>
    </location>
</feature>
<evidence type="ECO:0000256" key="3">
    <source>
        <dbReference type="SAM" id="MobiDB-lite"/>
    </source>
</evidence>
<gene>
    <name evidence="4" type="ORF">C1SCF055_LOCUS28441</name>
</gene>
<name>A0A9P1D2I3_9DINO</name>
<dbReference type="GO" id="GO:0008168">
    <property type="term" value="F:methyltransferase activity"/>
    <property type="evidence" value="ECO:0007669"/>
    <property type="project" value="UniProtKB-KW"/>
</dbReference>
<feature type="compositionally biased region" description="Basic residues" evidence="3">
    <location>
        <begin position="231"/>
        <end position="241"/>
    </location>
</feature>
<feature type="compositionally biased region" description="Low complexity" evidence="3">
    <location>
        <begin position="799"/>
        <end position="813"/>
    </location>
</feature>
<feature type="compositionally biased region" description="Basic and acidic residues" evidence="3">
    <location>
        <begin position="373"/>
        <end position="402"/>
    </location>
</feature>
<evidence type="ECO:0000313" key="6">
    <source>
        <dbReference type="EMBL" id="CAL4789805.1"/>
    </source>
</evidence>
<dbReference type="InterPro" id="IPR029063">
    <property type="entry name" value="SAM-dependent_MTases_sf"/>
</dbReference>
<feature type="region of interest" description="Disordered" evidence="3">
    <location>
        <begin position="31"/>
        <end position="57"/>
    </location>
</feature>